<name>A0ABY6GRU2_9GAMM</name>
<comment type="function">
    <text evidence="1">Involved in DNA recombination.</text>
</comment>
<dbReference type="RefSeq" id="WP_262597502.1">
    <property type="nucleotide sequence ID" value="NZ_CP103300.1"/>
</dbReference>
<feature type="region of interest" description="Disordered" evidence="6">
    <location>
        <begin position="193"/>
        <end position="231"/>
    </location>
</feature>
<evidence type="ECO:0000256" key="6">
    <source>
        <dbReference type="SAM" id="MobiDB-lite"/>
    </source>
</evidence>
<evidence type="ECO:0000256" key="2">
    <source>
        <dbReference type="ARBA" id="ARBA00009840"/>
    </source>
</evidence>
<keyword evidence="4" id="KW-0233">DNA recombination</keyword>
<evidence type="ECO:0000256" key="3">
    <source>
        <dbReference type="ARBA" id="ARBA00023054"/>
    </source>
</evidence>
<evidence type="ECO:0000313" key="7">
    <source>
        <dbReference type="EMBL" id="UYM15472.1"/>
    </source>
</evidence>
<sequence>MDMTVIMLTGIFAVVAFVGGFALASLKAKSNQSDQLADLKQARAEKERLEQELGEKQKEASDLSEALNTLRVTQERTEAERSNGLNQIAQLEERLGGSLREIDTLRKSGQSAREALVKIQEATDNLHKKEAEKTQALNTLQDKFDQLLQDEKKAREQSVKDSENAENLSQKLNEKSDQLQVLQSKYDQLLQNEKKARETAATAREAAEKLTEQRTKDSQTQQERLEEKDQRINEVQTELSDLTGLKTQTDKQLSESKQAVKKAEAQLEEISKQSAGYKQWWEETKKDLNELQQNHNKLTAEYTELNTTLEQRERNFKEQFQQLEQSKETLTKEFERLANKVLEEKGKNFKELNKESLSSLLNPIQNEMKGFKEVVEKSHKTEAEQRIQLKTELKNLQDLNKDITDQAKRLTTALQGQKKVQGNWGELMLENVLDGSGLRLGKDYKREVSFTTEDGRQRPDAIVYLPQDKHMVIDAKTSLAAYTRYVNADDELARNQALKEHSEAVSARINELADRNYFSLPGLNSPEIVVMFIPIESAYVEALKYDESLYQRAIEQNVLVATPTTLLTSLNIVRQLWRFEDQNKHTAELAKRAEKFYNKLRTFLVSMQEVGKQLDKAKSTYTTALGQLNSGRGNLIKQAAEFKDLGVSVTKELPAEMVERANLELDQQPVQSGLN</sequence>
<dbReference type="InterPro" id="IPR003798">
    <property type="entry name" value="DNA_recombination_RmuC"/>
</dbReference>
<dbReference type="Pfam" id="PF02646">
    <property type="entry name" value="RmuC"/>
    <property type="match status" value="1"/>
</dbReference>
<dbReference type="Proteomes" id="UP001163255">
    <property type="component" value="Chromosome"/>
</dbReference>
<dbReference type="PANTHER" id="PTHR30563:SF0">
    <property type="entry name" value="DNA RECOMBINATION PROTEIN RMUC"/>
    <property type="match status" value="1"/>
</dbReference>
<feature type="coiled-coil region" evidence="5">
    <location>
        <begin position="379"/>
        <end position="413"/>
    </location>
</feature>
<keyword evidence="3 5" id="KW-0175">Coiled coil</keyword>
<evidence type="ECO:0000256" key="1">
    <source>
        <dbReference type="ARBA" id="ARBA00003416"/>
    </source>
</evidence>
<accession>A0ABY6GRU2</accession>
<dbReference type="EMBL" id="CP103300">
    <property type="protein sequence ID" value="UYM15472.1"/>
    <property type="molecule type" value="Genomic_DNA"/>
</dbReference>
<feature type="compositionally biased region" description="Basic and acidic residues" evidence="6">
    <location>
        <begin position="151"/>
        <end position="163"/>
    </location>
</feature>
<reference evidence="7" key="1">
    <citation type="submission" date="2022-10" db="EMBL/GenBank/DDBJ databases">
        <title>Completed Genome Sequence of two octocoral isolated bacterium, Endozoicomonas euniceicola EF212T and Endozoicomonas gorgoniicola PS125T.</title>
        <authorList>
            <person name="Chiou Y.-J."/>
            <person name="Chen Y.-H."/>
        </authorList>
    </citation>
    <scope>NUCLEOTIDE SEQUENCE</scope>
    <source>
        <strain evidence="7">EF212</strain>
    </source>
</reference>
<protein>
    <submittedName>
        <fullName evidence="7">DNA recombination protein RmuC</fullName>
    </submittedName>
</protein>
<proteinExistence type="inferred from homology"/>
<comment type="similarity">
    <text evidence="2">Belongs to the RmuC family.</text>
</comment>
<evidence type="ECO:0000256" key="4">
    <source>
        <dbReference type="ARBA" id="ARBA00023172"/>
    </source>
</evidence>
<dbReference type="PANTHER" id="PTHR30563">
    <property type="entry name" value="DNA RECOMBINATION PROTEIN RMUC"/>
    <property type="match status" value="1"/>
</dbReference>
<feature type="compositionally biased region" description="Basic and acidic residues" evidence="6">
    <location>
        <begin position="205"/>
        <end position="231"/>
    </location>
</feature>
<organism evidence="7 8">
    <name type="scientific">Endozoicomonas euniceicola</name>
    <dbReference type="NCBI Taxonomy" id="1234143"/>
    <lineage>
        <taxon>Bacteria</taxon>
        <taxon>Pseudomonadati</taxon>
        <taxon>Pseudomonadota</taxon>
        <taxon>Gammaproteobacteria</taxon>
        <taxon>Oceanospirillales</taxon>
        <taxon>Endozoicomonadaceae</taxon>
        <taxon>Endozoicomonas</taxon>
    </lineage>
</organism>
<evidence type="ECO:0000256" key="5">
    <source>
        <dbReference type="SAM" id="Coils"/>
    </source>
</evidence>
<keyword evidence="8" id="KW-1185">Reference proteome</keyword>
<evidence type="ECO:0000313" key="8">
    <source>
        <dbReference type="Proteomes" id="UP001163255"/>
    </source>
</evidence>
<gene>
    <name evidence="7" type="primary">rmuC</name>
    <name evidence="7" type="ORF">NX720_21890</name>
</gene>
<feature type="region of interest" description="Disordered" evidence="6">
    <location>
        <begin position="151"/>
        <end position="174"/>
    </location>
</feature>